<dbReference type="SUPFAM" id="SSF52096">
    <property type="entry name" value="ClpP/crotonase"/>
    <property type="match status" value="1"/>
</dbReference>
<dbReference type="InterPro" id="IPR047180">
    <property type="entry name" value="HoxX-like"/>
</dbReference>
<dbReference type="CDD" id="cd08650">
    <property type="entry name" value="FMT_core_HypX_N"/>
    <property type="match status" value="1"/>
</dbReference>
<dbReference type="InterPro" id="IPR011034">
    <property type="entry name" value="Formyl_transferase-like_C_sf"/>
</dbReference>
<dbReference type="SUPFAM" id="SSF50486">
    <property type="entry name" value="FMT C-terminal domain-like"/>
    <property type="match status" value="1"/>
</dbReference>
<dbReference type="RefSeq" id="XP_018173898.1">
    <property type="nucleotide sequence ID" value="XM_018327470.1"/>
</dbReference>
<dbReference type="EMBL" id="LSBI01000013">
    <property type="protein sequence ID" value="OAQ76865.1"/>
    <property type="molecule type" value="Genomic_DNA"/>
</dbReference>
<dbReference type="CDD" id="cd06558">
    <property type="entry name" value="crotonase-like"/>
    <property type="match status" value="1"/>
</dbReference>
<dbReference type="KEGG" id="plj:28892519"/>
<evidence type="ECO:0000313" key="5">
    <source>
        <dbReference type="Proteomes" id="UP000078340"/>
    </source>
</evidence>
<feature type="domain" description="Formyl transferase C-terminal" evidence="2">
    <location>
        <begin position="255"/>
        <end position="330"/>
    </location>
</feature>
<dbReference type="InterPro" id="IPR001753">
    <property type="entry name" value="Enoyl-CoA_hydra/iso"/>
</dbReference>
<dbReference type="Gene3D" id="3.90.226.10">
    <property type="entry name" value="2-enoyl-CoA Hydratase, Chain A, domain 1"/>
    <property type="match status" value="1"/>
</dbReference>
<dbReference type="OMA" id="GFDPSYH"/>
<protein>
    <submittedName>
        <fullName evidence="3">Hydrogenase maturation factor hoxX</fullName>
    </submittedName>
</protein>
<sequence length="759" mass="82522">MRILLLCTAHNSLSQRLSLVLSKKHSVTVEYALSEATMMEAARLAQPHLIVCPFLTTRVPREVYNAYLTLIVHPGPPGDAGPSALDWLLMGDDGTEPDSTRLLEPSRQRLSAKGRSHWGVTVLQAIGELDAGQVWAYDQFPVDIDEPGLTKSTLYRGAVTRAAITAVLAAIDRIEEEAPSRLEEPFGSPLTPPESPCNDEQSSDPHGAIVKIHPGLVARGEYAFFSAGSGEPFCGGQTHCRPLLKAAHRDFDPNTHPAVEISRRIRSADSQPGCLSALFGPKLYLYGGLVEPAVASDVSPGSIIGIRDEAVCVATADHKGVWITHIRRVKAKTDPELWPKVPAAAGLAELGIIENPRSSSQVVPGTAARSPANIDEWTKDSHTAFQEIWVEFAVDENRHVAYVHFALYNGAMSTSQCRRLSECLRALLRVADNLPLTAVVLMGGRSYFSNGIHLNVIDAAQDPALESWYNINAINDVVQLILGDFPSRGVTMVAALRGNCAAGGVALAAACDVVLAGEHVVLNPAYRALGLHGSEFHSLSYPGRCGAESAATLLRSMTPLSADDALRVGLVDAVVPGYGDMLDSAIRQRVDAMLAPNSWPFRNMSLGRWKRNADLSAGALARARATELAQMSMDFWSARSQRYHERRRAFVRKAKPPATPLRFATHRRGQSRLDQEEHDCFDSVEWFAEKSRAEAKRRLCGQISQLLDEFSQTKSSDSPRPLLVAASEAPPLSVRVPGRDESVDRTASSGLLFPCYYTL</sequence>
<organism evidence="3 5">
    <name type="scientific">Purpureocillium lilacinum</name>
    <name type="common">Paecilomyces lilacinus</name>
    <dbReference type="NCBI Taxonomy" id="33203"/>
    <lineage>
        <taxon>Eukaryota</taxon>
        <taxon>Fungi</taxon>
        <taxon>Dikarya</taxon>
        <taxon>Ascomycota</taxon>
        <taxon>Pezizomycotina</taxon>
        <taxon>Sordariomycetes</taxon>
        <taxon>Hypocreomycetidae</taxon>
        <taxon>Hypocreales</taxon>
        <taxon>Ophiocordycipitaceae</taxon>
        <taxon>Purpureocillium</taxon>
    </lineage>
</organism>
<gene>
    <name evidence="4" type="ORF">VFPBJ_06392</name>
    <name evidence="3" type="ORF">VFPFJ_10402</name>
</gene>
<proteinExistence type="predicted"/>
<dbReference type="EMBL" id="LSBH01000005">
    <property type="protein sequence ID" value="OAQ78273.1"/>
    <property type="molecule type" value="Genomic_DNA"/>
</dbReference>
<evidence type="ECO:0000259" key="2">
    <source>
        <dbReference type="Pfam" id="PF02911"/>
    </source>
</evidence>
<dbReference type="Proteomes" id="UP000078340">
    <property type="component" value="Unassembled WGS sequence"/>
</dbReference>
<dbReference type="CDD" id="cd08701">
    <property type="entry name" value="FMT_C_HypX"/>
    <property type="match status" value="1"/>
</dbReference>
<dbReference type="PANTHER" id="PTHR43388">
    <property type="entry name" value="HYDROGENASE MATURATION FACTOR HOXX"/>
    <property type="match status" value="1"/>
</dbReference>
<dbReference type="Proteomes" id="UP000078240">
    <property type="component" value="Unassembled WGS sequence"/>
</dbReference>
<comment type="caution">
    <text evidence="3">The sequence shown here is derived from an EMBL/GenBank/DDBJ whole genome shotgun (WGS) entry which is preliminary data.</text>
</comment>
<reference evidence="3 5" key="1">
    <citation type="submission" date="2016-02" db="EMBL/GenBank/DDBJ databases">
        <title>Biosynthesis of antibiotic leucinostatins and their inhibition on Phytophthora in bio-control Purpureocillium lilacinum.</title>
        <authorList>
            <person name="Wang G."/>
            <person name="Liu Z."/>
            <person name="Lin R."/>
            <person name="Li E."/>
            <person name="Mao Z."/>
            <person name="Ling J."/>
            <person name="Yin W."/>
            <person name="Xie B."/>
        </authorList>
    </citation>
    <scope>NUCLEOTIDE SEQUENCE [LARGE SCALE GENOMIC DNA]</scope>
    <source>
        <strain evidence="4">PLBJ-1</strain>
        <strain evidence="3">PLFJ-1</strain>
    </source>
</reference>
<dbReference type="GeneID" id="28892519"/>
<dbReference type="AlphaFoldDB" id="A0A179GGA3"/>
<name>A0A179GGA3_PURLI</name>
<dbReference type="Pfam" id="PF00378">
    <property type="entry name" value="ECH_1"/>
    <property type="match status" value="1"/>
</dbReference>
<dbReference type="STRING" id="33203.A0A179GGA3"/>
<evidence type="ECO:0000256" key="1">
    <source>
        <dbReference type="SAM" id="MobiDB-lite"/>
    </source>
</evidence>
<dbReference type="SUPFAM" id="SSF53328">
    <property type="entry name" value="Formyltransferase"/>
    <property type="match status" value="1"/>
</dbReference>
<keyword evidence="3" id="KW-0371">Homeobox</keyword>
<dbReference type="InterPro" id="IPR029045">
    <property type="entry name" value="ClpP/crotonase-like_dom_sf"/>
</dbReference>
<dbReference type="InterPro" id="IPR005793">
    <property type="entry name" value="Formyl_trans_C"/>
</dbReference>
<evidence type="ECO:0000313" key="3">
    <source>
        <dbReference type="EMBL" id="OAQ76865.1"/>
    </source>
</evidence>
<dbReference type="GO" id="GO:0003677">
    <property type="term" value="F:DNA binding"/>
    <property type="evidence" value="ECO:0007669"/>
    <property type="project" value="UniProtKB-KW"/>
</dbReference>
<accession>A0A179GGA3</accession>
<dbReference type="Pfam" id="PF02911">
    <property type="entry name" value="Formyl_trans_C"/>
    <property type="match status" value="1"/>
</dbReference>
<dbReference type="InterPro" id="IPR036477">
    <property type="entry name" value="Formyl_transf_N_sf"/>
</dbReference>
<dbReference type="GO" id="GO:0003824">
    <property type="term" value="F:catalytic activity"/>
    <property type="evidence" value="ECO:0007669"/>
    <property type="project" value="InterPro"/>
</dbReference>
<dbReference type="Gene3D" id="3.40.50.12230">
    <property type="match status" value="1"/>
</dbReference>
<dbReference type="PANTHER" id="PTHR43388:SF1">
    <property type="entry name" value="HYDROGENASE MATURATION FACTOR HOXX"/>
    <property type="match status" value="1"/>
</dbReference>
<feature type="region of interest" description="Disordered" evidence="1">
    <location>
        <begin position="179"/>
        <end position="204"/>
    </location>
</feature>
<evidence type="ECO:0000313" key="4">
    <source>
        <dbReference type="EMBL" id="OAQ78273.1"/>
    </source>
</evidence>